<dbReference type="EMBL" id="JAMKFB020000012">
    <property type="protein sequence ID" value="KAL0180237.1"/>
    <property type="molecule type" value="Genomic_DNA"/>
</dbReference>
<keyword evidence="3" id="KW-1185">Reference proteome</keyword>
<name>A0ABD0Q2P7_CIRMR</name>
<evidence type="ECO:0000313" key="3">
    <source>
        <dbReference type="Proteomes" id="UP001529510"/>
    </source>
</evidence>
<feature type="non-terminal residue" evidence="2">
    <location>
        <position position="1"/>
    </location>
</feature>
<accession>A0ABD0Q2P7</accession>
<organism evidence="2 3">
    <name type="scientific">Cirrhinus mrigala</name>
    <name type="common">Mrigala</name>
    <dbReference type="NCBI Taxonomy" id="683832"/>
    <lineage>
        <taxon>Eukaryota</taxon>
        <taxon>Metazoa</taxon>
        <taxon>Chordata</taxon>
        <taxon>Craniata</taxon>
        <taxon>Vertebrata</taxon>
        <taxon>Euteleostomi</taxon>
        <taxon>Actinopterygii</taxon>
        <taxon>Neopterygii</taxon>
        <taxon>Teleostei</taxon>
        <taxon>Ostariophysi</taxon>
        <taxon>Cypriniformes</taxon>
        <taxon>Cyprinidae</taxon>
        <taxon>Labeoninae</taxon>
        <taxon>Labeonini</taxon>
        <taxon>Cirrhinus</taxon>
    </lineage>
</organism>
<reference evidence="2 3" key="1">
    <citation type="submission" date="2024-05" db="EMBL/GenBank/DDBJ databases">
        <title>Genome sequencing and assembly of Indian major carp, Cirrhinus mrigala (Hamilton, 1822).</title>
        <authorList>
            <person name="Mohindra V."/>
            <person name="Chowdhury L.M."/>
            <person name="Lal K."/>
            <person name="Jena J.K."/>
        </authorList>
    </citation>
    <scope>NUCLEOTIDE SEQUENCE [LARGE SCALE GENOMIC DNA]</scope>
    <source>
        <strain evidence="2">CM1030</strain>
        <tissue evidence="2">Blood</tissue>
    </source>
</reference>
<sequence>SLMARADEVSQEGSVTHDRPRATETCVYCFSEHTVAPRALYQQAGAQEPVRAPAENHHHDNGSLHQPLQTHTDKNRAFRIICSPTQTSM</sequence>
<dbReference type="Proteomes" id="UP001529510">
    <property type="component" value="Unassembled WGS sequence"/>
</dbReference>
<dbReference type="InterPro" id="IPR022317">
    <property type="entry name" value="TNFR_13B"/>
</dbReference>
<dbReference type="AlphaFoldDB" id="A0ABD0Q2P7"/>
<dbReference type="PANTHER" id="PTHR15511">
    <property type="entry name" value="TUMOR NECROSIS FACTOR RECEPTOR SUPERFAMILY MEMBER 13B"/>
    <property type="match status" value="1"/>
</dbReference>
<comment type="caution">
    <text evidence="2">The sequence shown here is derived from an EMBL/GenBank/DDBJ whole genome shotgun (WGS) entry which is preliminary data.</text>
</comment>
<gene>
    <name evidence="2" type="ORF">M9458_025679</name>
</gene>
<feature type="region of interest" description="Disordered" evidence="1">
    <location>
        <begin position="40"/>
        <end position="75"/>
    </location>
</feature>
<dbReference type="PANTHER" id="PTHR15511:SF2">
    <property type="entry name" value="TUMOR NECROSIS FACTOR RECEPTOR SUPERFAMILY MEMBER 13B"/>
    <property type="match status" value="1"/>
</dbReference>
<protein>
    <submittedName>
        <fullName evidence="2">Uncharacterized protein</fullName>
    </submittedName>
</protein>
<proteinExistence type="predicted"/>
<evidence type="ECO:0000256" key="1">
    <source>
        <dbReference type="SAM" id="MobiDB-lite"/>
    </source>
</evidence>
<evidence type="ECO:0000313" key="2">
    <source>
        <dbReference type="EMBL" id="KAL0180237.1"/>
    </source>
</evidence>